<comment type="caution">
    <text evidence="1">The sequence shown here is derived from an EMBL/GenBank/DDBJ whole genome shotgun (WGS) entry which is preliminary data.</text>
</comment>
<protein>
    <submittedName>
        <fullName evidence="1">YolD-like family protein</fullName>
    </submittedName>
</protein>
<keyword evidence="2" id="KW-1185">Reference proteome</keyword>
<dbReference type="EMBL" id="JBHTAI010000023">
    <property type="protein sequence ID" value="MFC7152512.1"/>
    <property type="molecule type" value="Genomic_DNA"/>
</dbReference>
<sequence length="88" mass="10034">MPAVAKPGKSYKAKRPTRVEFELEELADQLTEAKNEETEVVLTVWGWDEVVRGVITEMDSRTTLVHVYRNGETIKVPFLDVMRVSSPE</sequence>
<dbReference type="Proteomes" id="UP001596378">
    <property type="component" value="Unassembled WGS sequence"/>
</dbReference>
<gene>
    <name evidence="1" type="ORF">ACFQMJ_28585</name>
</gene>
<name>A0ABW2FH56_9BACL</name>
<evidence type="ECO:0000313" key="2">
    <source>
        <dbReference type="Proteomes" id="UP001596378"/>
    </source>
</evidence>
<organism evidence="1 2">
    <name type="scientific">Cohnella cellulosilytica</name>
    <dbReference type="NCBI Taxonomy" id="986710"/>
    <lineage>
        <taxon>Bacteria</taxon>
        <taxon>Bacillati</taxon>
        <taxon>Bacillota</taxon>
        <taxon>Bacilli</taxon>
        <taxon>Bacillales</taxon>
        <taxon>Paenibacillaceae</taxon>
        <taxon>Cohnella</taxon>
    </lineage>
</organism>
<proteinExistence type="predicted"/>
<evidence type="ECO:0000313" key="1">
    <source>
        <dbReference type="EMBL" id="MFC7152512.1"/>
    </source>
</evidence>
<accession>A0ABW2FH56</accession>
<reference evidence="2" key="1">
    <citation type="journal article" date="2019" name="Int. J. Syst. Evol. Microbiol.">
        <title>The Global Catalogue of Microorganisms (GCM) 10K type strain sequencing project: providing services to taxonomists for standard genome sequencing and annotation.</title>
        <authorList>
            <consortium name="The Broad Institute Genomics Platform"/>
            <consortium name="The Broad Institute Genome Sequencing Center for Infectious Disease"/>
            <person name="Wu L."/>
            <person name="Ma J."/>
        </authorList>
    </citation>
    <scope>NUCLEOTIDE SEQUENCE [LARGE SCALE GENOMIC DNA]</scope>
    <source>
        <strain evidence="2">KCTC 12907</strain>
    </source>
</reference>
<dbReference type="RefSeq" id="WP_378044043.1">
    <property type="nucleotide sequence ID" value="NZ_JBHMDN010000002.1"/>
</dbReference>